<evidence type="ECO:0000256" key="1">
    <source>
        <dbReference type="ARBA" id="ARBA00001962"/>
    </source>
</evidence>
<evidence type="ECO:0000256" key="2">
    <source>
        <dbReference type="ARBA" id="ARBA00009303"/>
    </source>
</evidence>
<keyword evidence="12" id="KW-1185">Reference proteome</keyword>
<dbReference type="PANTHER" id="PTHR23409:SF18">
    <property type="entry name" value="RIBONUCLEOSIDE-DIPHOSPHATE REDUCTASE SUBUNIT M2"/>
    <property type="match status" value="1"/>
</dbReference>
<sequence length="411" mass="48016">MDYITNVTSSPFQDQNTSELNKINSEIKTRDNEIETIKELIEKIKDDKELLNYTITQLSEKVGSYTLEKMIDTIRDKENDNEPILSENMRKFTALPIQYQNIWKKYKEQLASFWKAEEIDFSNDYNDFLTLNDNEKYFVEMILAFFAASDGIVNFNLSERFTKDVKNTEILFTYQFQTMMENVHSETYSLMLDNIVKDPHKKQFLFNAIKNVESVKLMADWAFKWIESSKSFSYRVIAFAIVEAVFFSGAFAAIFWLKKYKNKNRDASKGTPFMDGLIKSNKFISRDEGMHAAFACEVYSLLKNKLPQSEVNEILKEGVIVSQKFMTDALPVKLIGMSSQSMCDYIEYIGDRLLVMLGYKKIYNKKNPFKFMETIGLNDKTNFFESRPHEYQDAHIMNKGNKSTITINDEF</sequence>
<reference evidence="11 12" key="1">
    <citation type="submission" date="2020-04" db="EMBL/GenBank/DDBJ databases">
        <title>Advantages and limits of metagenomic assembly and binning of a giant virus.</title>
        <authorList>
            <person name="Schulz F."/>
            <person name="Andreani J."/>
            <person name="Francis R."/>
            <person name="Boudjemaa H."/>
            <person name="Bou Khalil J.Y."/>
            <person name="Lee J."/>
            <person name="La Scola B."/>
            <person name="Woyke T."/>
        </authorList>
    </citation>
    <scope>NUCLEOTIDE SEQUENCE [LARGE SCALE GENOMIC DNA]</scope>
    <source>
        <strain evidence="11 12">FV1/VV64</strain>
    </source>
</reference>
<dbReference type="Pfam" id="PF00268">
    <property type="entry name" value="Ribonuc_red_sm"/>
    <property type="match status" value="1"/>
</dbReference>
<dbReference type="EC" id="1.17.4.1" evidence="3"/>
<dbReference type="EMBL" id="MT418680">
    <property type="protein sequence ID" value="QKF93831.1"/>
    <property type="molecule type" value="Genomic_DNA"/>
</dbReference>
<comment type="cofactor">
    <cofactor evidence="1">
        <name>Fe cation</name>
        <dbReference type="ChEBI" id="CHEBI:24875"/>
    </cofactor>
</comment>
<dbReference type="Proteomes" id="UP001162001">
    <property type="component" value="Segment"/>
</dbReference>
<dbReference type="PROSITE" id="PS00368">
    <property type="entry name" value="RIBORED_SMALL"/>
    <property type="match status" value="1"/>
</dbReference>
<evidence type="ECO:0000256" key="8">
    <source>
        <dbReference type="ARBA" id="ARBA00025523"/>
    </source>
</evidence>
<dbReference type="UniPathway" id="UPA00326"/>
<evidence type="ECO:0000313" key="11">
    <source>
        <dbReference type="EMBL" id="QKF93831.1"/>
    </source>
</evidence>
<feature type="transmembrane region" description="Helical" evidence="10">
    <location>
        <begin position="236"/>
        <end position="257"/>
    </location>
</feature>
<accession>A0A7D3UU15</accession>
<name>A0A7D3UU15_9VIRU</name>
<gene>
    <name evidence="11" type="ORF">Fadolivirus_1_373</name>
</gene>
<dbReference type="GO" id="GO:0009263">
    <property type="term" value="P:deoxyribonucleotide biosynthetic process"/>
    <property type="evidence" value="ECO:0007669"/>
    <property type="project" value="UniProtKB-KW"/>
</dbReference>
<dbReference type="InterPro" id="IPR030475">
    <property type="entry name" value="RNR_small_AS"/>
</dbReference>
<dbReference type="CDD" id="cd01049">
    <property type="entry name" value="RNRR2"/>
    <property type="match status" value="1"/>
</dbReference>
<comment type="function">
    <text evidence="8">Ribonucleoside-diphosphate reductase holoenzyme provides the precursors necessary for viral DNA synthesis. Allows virus growth in non-dividing cells. Catalyzes the biosynthesis of deoxyribonucleotides from the corresponding ribonucleotides.</text>
</comment>
<evidence type="ECO:0000256" key="10">
    <source>
        <dbReference type="SAM" id="Phobius"/>
    </source>
</evidence>
<dbReference type="Gene3D" id="1.10.620.20">
    <property type="entry name" value="Ribonucleotide Reductase, subunit A"/>
    <property type="match status" value="1"/>
</dbReference>
<evidence type="ECO:0000313" key="12">
    <source>
        <dbReference type="Proteomes" id="UP001162001"/>
    </source>
</evidence>
<protein>
    <recommendedName>
        <fullName evidence="4">Ribonucleoside-diphosphate reductase small chain</fullName>
        <ecNumber evidence="3">1.17.4.1</ecNumber>
    </recommendedName>
    <alternativeName>
        <fullName evidence="9">Ribonucleotide reductase small subunit</fullName>
    </alternativeName>
</protein>
<dbReference type="InterPro" id="IPR033909">
    <property type="entry name" value="RNR_small"/>
</dbReference>
<proteinExistence type="inferred from homology"/>
<keyword evidence="10" id="KW-1133">Transmembrane helix</keyword>
<comment type="similarity">
    <text evidence="2">Belongs to the ribonucleoside diphosphate reductase small chain family.</text>
</comment>
<dbReference type="InterPro" id="IPR009078">
    <property type="entry name" value="Ferritin-like_SF"/>
</dbReference>
<keyword evidence="7" id="KW-0215">Deoxyribonucleotide synthesis</keyword>
<dbReference type="PANTHER" id="PTHR23409">
    <property type="entry name" value="RIBONUCLEOSIDE-DIPHOSPHATE REDUCTASE SMALL CHAIN"/>
    <property type="match status" value="1"/>
</dbReference>
<dbReference type="InterPro" id="IPR012348">
    <property type="entry name" value="RNR-like"/>
</dbReference>
<evidence type="ECO:0000256" key="4">
    <source>
        <dbReference type="ARBA" id="ARBA00014347"/>
    </source>
</evidence>
<dbReference type="InterPro" id="IPR000358">
    <property type="entry name" value="RNR_small_fam"/>
</dbReference>
<keyword evidence="5" id="KW-0560">Oxidoreductase</keyword>
<keyword evidence="10" id="KW-0812">Transmembrane</keyword>
<keyword evidence="6" id="KW-0408">Iron</keyword>
<evidence type="ECO:0000256" key="3">
    <source>
        <dbReference type="ARBA" id="ARBA00012274"/>
    </source>
</evidence>
<evidence type="ECO:0000256" key="7">
    <source>
        <dbReference type="ARBA" id="ARBA00023116"/>
    </source>
</evidence>
<evidence type="ECO:0000256" key="5">
    <source>
        <dbReference type="ARBA" id="ARBA00023002"/>
    </source>
</evidence>
<dbReference type="SUPFAM" id="SSF47240">
    <property type="entry name" value="Ferritin-like"/>
    <property type="match status" value="1"/>
</dbReference>
<organism evidence="11 12">
    <name type="scientific">Fadolivirus FV1/VV64</name>
    <dbReference type="NCBI Taxonomy" id="3070911"/>
    <lineage>
        <taxon>Viruses</taxon>
        <taxon>Varidnaviria</taxon>
        <taxon>Bamfordvirae</taxon>
        <taxon>Nucleocytoviricota</taxon>
        <taxon>Megaviricetes</taxon>
        <taxon>Imitervirales</taxon>
        <taxon>Mimiviridae</taxon>
        <taxon>Klosneuvirinae</taxon>
        <taxon>Fadolivirus</taxon>
        <taxon>Fadolivirus algeromassiliense</taxon>
    </lineage>
</organism>
<dbReference type="GO" id="GO:0004748">
    <property type="term" value="F:ribonucleoside-diphosphate reductase activity, thioredoxin disulfide as acceptor"/>
    <property type="evidence" value="ECO:0007669"/>
    <property type="project" value="UniProtKB-EC"/>
</dbReference>
<keyword evidence="10" id="KW-0472">Membrane</keyword>
<evidence type="ECO:0000256" key="9">
    <source>
        <dbReference type="ARBA" id="ARBA00030749"/>
    </source>
</evidence>
<evidence type="ECO:0000256" key="6">
    <source>
        <dbReference type="ARBA" id="ARBA00023004"/>
    </source>
</evidence>